<evidence type="ECO:0000256" key="16">
    <source>
        <dbReference type="ARBA" id="ARBA00023180"/>
    </source>
</evidence>
<dbReference type="Pfam" id="PF07714">
    <property type="entry name" value="PK_Tyr_Ser-Thr"/>
    <property type="match status" value="1"/>
</dbReference>
<reference evidence="23" key="1">
    <citation type="journal article" date="2021" name="bioRxiv">
        <title>Whole Genome Assembly and Annotation of Northern Wild Rice, Zizania palustris L., Supports a Whole Genome Duplication in the Zizania Genus.</title>
        <authorList>
            <person name="Haas M."/>
            <person name="Kono T."/>
            <person name="Macchietto M."/>
            <person name="Millas R."/>
            <person name="McGilp L."/>
            <person name="Shao M."/>
            <person name="Duquette J."/>
            <person name="Hirsch C.N."/>
            <person name="Kimball J."/>
        </authorList>
    </citation>
    <scope>NUCLEOTIDE SEQUENCE</scope>
    <source>
        <tissue evidence="23">Fresh leaf tissue</tissue>
    </source>
</reference>
<evidence type="ECO:0000256" key="3">
    <source>
        <dbReference type="ARBA" id="ARBA00022475"/>
    </source>
</evidence>
<dbReference type="GO" id="GO:0045087">
    <property type="term" value="P:innate immune response"/>
    <property type="evidence" value="ECO:0007669"/>
    <property type="project" value="InterPro"/>
</dbReference>
<keyword evidence="24" id="KW-1185">Reference proteome</keyword>
<dbReference type="GO" id="GO:0004674">
    <property type="term" value="F:protein serine/threonine kinase activity"/>
    <property type="evidence" value="ECO:0007669"/>
    <property type="project" value="UniProtKB-KW"/>
</dbReference>
<name>A0A8J5V5D5_ZIZPA</name>
<feature type="signal peptide" evidence="21">
    <location>
        <begin position="1"/>
        <end position="23"/>
    </location>
</feature>
<dbReference type="SMART" id="SM00220">
    <property type="entry name" value="S_TKc"/>
    <property type="match status" value="1"/>
</dbReference>
<organism evidence="23 24">
    <name type="scientific">Zizania palustris</name>
    <name type="common">Northern wild rice</name>
    <dbReference type="NCBI Taxonomy" id="103762"/>
    <lineage>
        <taxon>Eukaryota</taxon>
        <taxon>Viridiplantae</taxon>
        <taxon>Streptophyta</taxon>
        <taxon>Embryophyta</taxon>
        <taxon>Tracheophyta</taxon>
        <taxon>Spermatophyta</taxon>
        <taxon>Magnoliopsida</taxon>
        <taxon>Liliopsida</taxon>
        <taxon>Poales</taxon>
        <taxon>Poaceae</taxon>
        <taxon>BOP clade</taxon>
        <taxon>Oryzoideae</taxon>
        <taxon>Oryzeae</taxon>
        <taxon>Zizaniinae</taxon>
        <taxon>Zizania</taxon>
    </lineage>
</organism>
<feature type="region of interest" description="Disordered" evidence="20">
    <location>
        <begin position="224"/>
        <end position="244"/>
    </location>
</feature>
<evidence type="ECO:0000256" key="18">
    <source>
        <dbReference type="ARBA" id="ARBA00048679"/>
    </source>
</evidence>
<keyword evidence="3" id="KW-1003">Cell membrane</keyword>
<dbReference type="PROSITE" id="PS50011">
    <property type="entry name" value="PROTEIN_KINASE_DOM"/>
    <property type="match status" value="1"/>
</dbReference>
<dbReference type="EC" id="2.7.11.1" evidence="2"/>
<keyword evidence="4" id="KW-0723">Serine/threonine-protein kinase</keyword>
<accession>A0A8J5V5D5</accession>
<evidence type="ECO:0000259" key="22">
    <source>
        <dbReference type="PROSITE" id="PS50011"/>
    </source>
</evidence>
<dbReference type="FunFam" id="1.10.510.10:FF:000468">
    <property type="entry name" value="PTI1-like tyrosine-protein kinase 3"/>
    <property type="match status" value="1"/>
</dbReference>
<evidence type="ECO:0000256" key="1">
    <source>
        <dbReference type="ARBA" id="ARBA00004162"/>
    </source>
</evidence>
<keyword evidence="16" id="KW-0325">Glycoprotein</keyword>
<keyword evidence="12" id="KW-1133">Transmembrane helix</keyword>
<dbReference type="PANTHER" id="PTHR46204">
    <property type="entry name" value="CHITIN ELICITOR RECEPTOR KINASE 1-RELATED"/>
    <property type="match status" value="1"/>
</dbReference>
<keyword evidence="14" id="KW-1015">Disulfide bond</keyword>
<dbReference type="FunFam" id="3.30.200.20:FF:000468">
    <property type="entry name" value="LysM receptor kinase 2"/>
    <property type="match status" value="1"/>
</dbReference>
<dbReference type="PROSITE" id="PS00108">
    <property type="entry name" value="PROTEIN_KINASE_ST"/>
    <property type="match status" value="1"/>
</dbReference>
<evidence type="ECO:0000256" key="2">
    <source>
        <dbReference type="ARBA" id="ARBA00012513"/>
    </source>
</evidence>
<evidence type="ECO:0000256" key="17">
    <source>
        <dbReference type="ARBA" id="ARBA00047899"/>
    </source>
</evidence>
<evidence type="ECO:0000256" key="12">
    <source>
        <dbReference type="ARBA" id="ARBA00022989"/>
    </source>
</evidence>
<evidence type="ECO:0000256" key="19">
    <source>
        <dbReference type="PROSITE-ProRule" id="PRU10141"/>
    </source>
</evidence>
<feature type="domain" description="Protein kinase" evidence="22">
    <location>
        <begin position="292"/>
        <end position="565"/>
    </location>
</feature>
<dbReference type="InterPro" id="IPR057097">
    <property type="entry name" value="LysM_RLK3/10"/>
</dbReference>
<dbReference type="GO" id="GO:0005524">
    <property type="term" value="F:ATP binding"/>
    <property type="evidence" value="ECO:0007669"/>
    <property type="project" value="UniProtKB-UniRule"/>
</dbReference>
<dbReference type="Proteomes" id="UP000729402">
    <property type="component" value="Unassembled WGS sequence"/>
</dbReference>
<evidence type="ECO:0000256" key="21">
    <source>
        <dbReference type="SAM" id="SignalP"/>
    </source>
</evidence>
<dbReference type="Pfam" id="PF07712">
    <property type="entry name" value="SURNod19"/>
    <property type="match status" value="1"/>
</dbReference>
<protein>
    <recommendedName>
        <fullName evidence="2">non-specific serine/threonine protein kinase</fullName>
        <ecNumber evidence="2">2.7.11.1</ecNumber>
    </recommendedName>
</protein>
<dbReference type="InterPro" id="IPR044812">
    <property type="entry name" value="CERK1/LYK3-like"/>
</dbReference>
<feature type="chain" id="PRO_5035174580" description="non-specific serine/threonine protein kinase" evidence="21">
    <location>
        <begin position="24"/>
        <end position="1029"/>
    </location>
</feature>
<feature type="binding site" evidence="19">
    <location>
        <position position="320"/>
    </location>
    <ligand>
        <name>ATP</name>
        <dbReference type="ChEBI" id="CHEBI:30616"/>
    </ligand>
</feature>
<dbReference type="OrthoDB" id="4062651at2759"/>
<keyword evidence="7" id="KW-0812">Transmembrane</keyword>
<evidence type="ECO:0000256" key="4">
    <source>
        <dbReference type="ARBA" id="ARBA00022527"/>
    </source>
</evidence>
<dbReference type="GO" id="GO:0008061">
    <property type="term" value="F:chitin binding"/>
    <property type="evidence" value="ECO:0007669"/>
    <property type="project" value="UniProtKB-KW"/>
</dbReference>
<keyword evidence="13" id="KW-0472">Membrane</keyword>
<dbReference type="InterPro" id="IPR000719">
    <property type="entry name" value="Prot_kinase_dom"/>
</dbReference>
<comment type="catalytic activity">
    <reaction evidence="17">
        <text>L-threonyl-[protein] + ATP = O-phospho-L-threonyl-[protein] + ADP + H(+)</text>
        <dbReference type="Rhea" id="RHEA:46608"/>
        <dbReference type="Rhea" id="RHEA-COMP:11060"/>
        <dbReference type="Rhea" id="RHEA-COMP:11605"/>
        <dbReference type="ChEBI" id="CHEBI:15378"/>
        <dbReference type="ChEBI" id="CHEBI:30013"/>
        <dbReference type="ChEBI" id="CHEBI:30616"/>
        <dbReference type="ChEBI" id="CHEBI:61977"/>
        <dbReference type="ChEBI" id="CHEBI:456216"/>
        <dbReference type="EC" id="2.7.11.1"/>
    </reaction>
</comment>
<evidence type="ECO:0000256" key="8">
    <source>
        <dbReference type="ARBA" id="ARBA00022729"/>
    </source>
</evidence>
<evidence type="ECO:0000256" key="15">
    <source>
        <dbReference type="ARBA" id="ARBA00023170"/>
    </source>
</evidence>
<evidence type="ECO:0000256" key="10">
    <source>
        <dbReference type="ARBA" id="ARBA00022777"/>
    </source>
</evidence>
<evidence type="ECO:0000313" key="23">
    <source>
        <dbReference type="EMBL" id="KAG8048106.1"/>
    </source>
</evidence>
<keyword evidence="5" id="KW-0147">Chitin-binding</keyword>
<sequence length="1029" mass="112547">MEAAAAVVLRLLVLAVASGAAGAAGDGCSRGCDLALASFFVTPNQNITNIASLFGVTNNRLLIPYNPNISNLDFINVNTSVNVFFDCRCLSLPTASSSTYLAGSLPFQVSRGQTYTTIADNYNNLTTAEWLQATNTYPANNIPDTAVVNVTVNCSCGDASISPDYGLFLTYPLRDRETLASVGASNGFSSPSQMETLRRYNPGMDNVTGRGIVYIPVKDPNGSYRPLKSSGRRKAKRATLLPSSEDSSQLVSMDKITPSTTQADGVSLVPGITVEKSVEFSYEELFNATQGFSIGNKIGQGGFGAVYYAELRGEKAAIKKMDMQATHEFLAELKVLTHVHHLNLVRLIGYCIESSLFLVYEFIENGNMSQHLRGTGYEPLSWAARVQIALDSARGLEYIHEHTVPVYIHRDIKSANILIDKNYRAKVADFGLTKLTQVGGASNNTRVVGTFGYMPPEYARYGDVSPKVDVYAFGVVLYELISAKEAIVRSTESASDSKGLVYLFEEALNSPDPKEGIQGLIDPKLGDDYPIDSILKLTQLAKACTQEDPKLRPSMRSVVVALMTLSSTSEFWDMNNLYENQGSASPRHSSPFQFFRSSVLPVRSSSDFLQFVGTMKNTSLLIQLLIVLLSAAAAAPFRLEALNARGRLLKSKTYLSPAFLLQPGSVSNKFYLDVPFPRGHLALKSFDAEVVDENGAPVPLHETYLHHWVVEPYYALKNSDSTGAQKLPKMIPAGNSGVCKTTLSQYYGLGSETRHTATWVPDPYGIEIGNPEMTPEGYEEKWMINVHAIDTRGATDKLGCTECKCDLYNMTIDEFGDKLPKDYIGGLNCCYDQTQCQVRVGFNGELRKLFLRYTVTWLDWSDAVVPVNIYIFDVSDTALPDGKSEPACRVEYQVEECSPENRVRNECIDVKVTKQVLPRGGDIVYGVAHQHSGGIGASLHGQDGHLLCASLPTYGTGEEAGNEASYIIGMSTCYPKPGSVKVSDGEVLTIVSNYSSDRQHTGVMGLFYILVAEHEHLRGCLPTWLTNNL</sequence>
<dbReference type="CDD" id="cd14066">
    <property type="entry name" value="STKc_IRAK"/>
    <property type="match status" value="1"/>
</dbReference>
<dbReference type="PANTHER" id="PTHR46204:SF2">
    <property type="entry name" value="CHITIN ELICITOR RECEPTOR KINASE 1"/>
    <property type="match status" value="1"/>
</dbReference>
<comment type="subcellular location">
    <subcellularLocation>
        <location evidence="1">Cell membrane</location>
        <topology evidence="1">Single-pass membrane protein</topology>
    </subcellularLocation>
</comment>
<evidence type="ECO:0000256" key="11">
    <source>
        <dbReference type="ARBA" id="ARBA00022840"/>
    </source>
</evidence>
<evidence type="ECO:0000256" key="5">
    <source>
        <dbReference type="ARBA" id="ARBA00022669"/>
    </source>
</evidence>
<evidence type="ECO:0000256" key="9">
    <source>
        <dbReference type="ARBA" id="ARBA00022741"/>
    </source>
</evidence>
<evidence type="ECO:0000256" key="20">
    <source>
        <dbReference type="SAM" id="MobiDB-lite"/>
    </source>
</evidence>
<dbReference type="PROSITE" id="PS00107">
    <property type="entry name" value="PROTEIN_KINASE_ATP"/>
    <property type="match status" value="1"/>
</dbReference>
<comment type="catalytic activity">
    <reaction evidence="18">
        <text>L-seryl-[protein] + ATP = O-phospho-L-seryl-[protein] + ADP + H(+)</text>
        <dbReference type="Rhea" id="RHEA:17989"/>
        <dbReference type="Rhea" id="RHEA-COMP:9863"/>
        <dbReference type="Rhea" id="RHEA-COMP:11604"/>
        <dbReference type="ChEBI" id="CHEBI:15378"/>
        <dbReference type="ChEBI" id="CHEBI:29999"/>
        <dbReference type="ChEBI" id="CHEBI:30616"/>
        <dbReference type="ChEBI" id="CHEBI:83421"/>
        <dbReference type="ChEBI" id="CHEBI:456216"/>
        <dbReference type="EC" id="2.7.11.1"/>
    </reaction>
</comment>
<dbReference type="GO" id="GO:0005886">
    <property type="term" value="C:plasma membrane"/>
    <property type="evidence" value="ECO:0007669"/>
    <property type="project" value="UniProtKB-SubCell"/>
</dbReference>
<keyword evidence="10" id="KW-0418">Kinase</keyword>
<evidence type="ECO:0000256" key="6">
    <source>
        <dbReference type="ARBA" id="ARBA00022679"/>
    </source>
</evidence>
<evidence type="ECO:0000256" key="14">
    <source>
        <dbReference type="ARBA" id="ARBA00023157"/>
    </source>
</evidence>
<keyword evidence="15" id="KW-0675">Receptor</keyword>
<proteinExistence type="predicted"/>
<dbReference type="AlphaFoldDB" id="A0A8J5V5D5"/>
<evidence type="ECO:0000256" key="7">
    <source>
        <dbReference type="ARBA" id="ARBA00022692"/>
    </source>
</evidence>
<dbReference type="InterPro" id="IPR017441">
    <property type="entry name" value="Protein_kinase_ATP_BS"/>
</dbReference>
<keyword evidence="9 19" id="KW-0547">Nucleotide-binding</keyword>
<evidence type="ECO:0000313" key="24">
    <source>
        <dbReference type="Proteomes" id="UP000729402"/>
    </source>
</evidence>
<gene>
    <name evidence="23" type="ORF">GUJ93_ZPchr0008g11436</name>
</gene>
<dbReference type="InterPro" id="IPR008271">
    <property type="entry name" value="Ser/Thr_kinase_AS"/>
</dbReference>
<evidence type="ECO:0000256" key="13">
    <source>
        <dbReference type="ARBA" id="ARBA00023136"/>
    </source>
</evidence>
<keyword evidence="8 21" id="KW-0732">Signal</keyword>
<dbReference type="GO" id="GO:0019199">
    <property type="term" value="F:transmembrane receptor protein kinase activity"/>
    <property type="evidence" value="ECO:0007669"/>
    <property type="project" value="InterPro"/>
</dbReference>
<comment type="caution">
    <text evidence="23">The sequence shown here is derived from an EMBL/GenBank/DDBJ whole genome shotgun (WGS) entry which is preliminary data.</text>
</comment>
<dbReference type="InterPro" id="IPR001245">
    <property type="entry name" value="Ser-Thr/Tyr_kinase_cat_dom"/>
</dbReference>
<dbReference type="EMBL" id="JAAALK010000290">
    <property type="protein sequence ID" value="KAG8048106.1"/>
    <property type="molecule type" value="Genomic_DNA"/>
</dbReference>
<reference evidence="23" key="2">
    <citation type="submission" date="2021-02" db="EMBL/GenBank/DDBJ databases">
        <authorList>
            <person name="Kimball J.A."/>
            <person name="Haas M.W."/>
            <person name="Macchietto M."/>
            <person name="Kono T."/>
            <person name="Duquette J."/>
            <person name="Shao M."/>
        </authorList>
    </citation>
    <scope>NUCLEOTIDE SEQUENCE</scope>
    <source>
        <tissue evidence="23">Fresh leaf tissue</tissue>
    </source>
</reference>
<keyword evidence="11 19" id="KW-0067">ATP-binding</keyword>
<dbReference type="Pfam" id="PF23577">
    <property type="entry name" value="LysM_RLK"/>
    <property type="match status" value="1"/>
</dbReference>
<keyword evidence="6" id="KW-0808">Transferase</keyword>
<dbReference type="InterPro" id="IPR011692">
    <property type="entry name" value="Stress_up-reg_Nod19"/>
</dbReference>